<dbReference type="OrthoDB" id="3254248at2"/>
<evidence type="ECO:0000256" key="1">
    <source>
        <dbReference type="SAM" id="MobiDB-lite"/>
    </source>
</evidence>
<proteinExistence type="predicted"/>
<dbReference type="AlphaFoldDB" id="A0A175RWE9"/>
<protein>
    <recommendedName>
        <fullName evidence="2">Zinc-ribbon domain-containing protein</fullName>
    </recommendedName>
</protein>
<accession>A0A175RWE9</accession>
<evidence type="ECO:0000313" key="3">
    <source>
        <dbReference type="EMBL" id="KTR08060.1"/>
    </source>
</evidence>
<feature type="compositionally biased region" description="Low complexity" evidence="1">
    <location>
        <begin position="196"/>
        <end position="205"/>
    </location>
</feature>
<dbReference type="PATRIC" id="fig|33881.3.peg.1591"/>
<dbReference type="STRING" id="33881.NS184_06455"/>
<feature type="region of interest" description="Disordered" evidence="1">
    <location>
        <begin position="35"/>
        <end position="211"/>
    </location>
</feature>
<dbReference type="EMBL" id="LDQC01000036">
    <property type="protein sequence ID" value="KTR08060.1"/>
    <property type="molecule type" value="Genomic_DNA"/>
</dbReference>
<reference evidence="3 4" key="1">
    <citation type="journal article" date="2016" name="Front. Microbiol.">
        <title>Genomic Resource of Rice Seed Associated Bacteria.</title>
        <authorList>
            <person name="Midha S."/>
            <person name="Bansal K."/>
            <person name="Sharma S."/>
            <person name="Kumar N."/>
            <person name="Patil P.P."/>
            <person name="Chaudhry V."/>
            <person name="Patil P.B."/>
        </authorList>
    </citation>
    <scope>NUCLEOTIDE SEQUENCE [LARGE SCALE GENOMIC DNA]</scope>
    <source>
        <strain evidence="3 4">NS184</strain>
    </source>
</reference>
<feature type="domain" description="Zinc-ribbon" evidence="2">
    <location>
        <begin position="4"/>
        <end position="24"/>
    </location>
</feature>
<organism evidence="3 4">
    <name type="scientific">Curtobacterium luteum</name>
    <dbReference type="NCBI Taxonomy" id="33881"/>
    <lineage>
        <taxon>Bacteria</taxon>
        <taxon>Bacillati</taxon>
        <taxon>Actinomycetota</taxon>
        <taxon>Actinomycetes</taxon>
        <taxon>Micrococcales</taxon>
        <taxon>Microbacteriaceae</taxon>
        <taxon>Curtobacterium</taxon>
    </lineage>
</organism>
<comment type="caution">
    <text evidence="3">The sequence shown here is derived from an EMBL/GenBank/DDBJ whole genome shotgun (WGS) entry which is preliminary data.</text>
</comment>
<dbReference type="InterPro" id="IPR026870">
    <property type="entry name" value="Zinc_ribbon_dom"/>
</dbReference>
<feature type="non-terminal residue" evidence="3">
    <location>
        <position position="211"/>
    </location>
</feature>
<evidence type="ECO:0000259" key="2">
    <source>
        <dbReference type="Pfam" id="PF13240"/>
    </source>
</evidence>
<dbReference type="RefSeq" id="WP_152998094.1">
    <property type="nucleotide sequence ID" value="NZ_LDQC01000036.1"/>
</dbReference>
<sequence length="211" mass="21560">MIRCEHCGSALPDGAIFCGECGRAVTASANRLPAATAPVEQAPPPPLLQPDVHGRRPDPAADAWLPEATLDPATRAWLTGSDRTGEGAPTQAQYPDGPAQTDQSAHSAGPTPWTPSAGGSSADEPPLDPDAFAAEPTTGAADDDPEVTRVAERARRAAGTNPPTAPASSGASSTPTPPSAPAWEPHAQRDVPSWQPPARDAAPARPSTPSW</sequence>
<gene>
    <name evidence="3" type="ORF">NS184_06455</name>
</gene>
<dbReference type="Pfam" id="PF13240">
    <property type="entry name" value="Zn_Ribbon_1"/>
    <property type="match status" value="1"/>
</dbReference>
<feature type="compositionally biased region" description="Basic and acidic residues" evidence="1">
    <location>
        <begin position="146"/>
        <end position="155"/>
    </location>
</feature>
<evidence type="ECO:0000313" key="4">
    <source>
        <dbReference type="Proteomes" id="UP000078252"/>
    </source>
</evidence>
<name>A0A175RWE9_9MICO</name>
<dbReference type="Proteomes" id="UP000078252">
    <property type="component" value="Unassembled WGS sequence"/>
</dbReference>